<dbReference type="Proteomes" id="UP000008721">
    <property type="component" value="Chromosome"/>
</dbReference>
<evidence type="ECO:0000256" key="6">
    <source>
        <dbReference type="ARBA" id="ARBA00023316"/>
    </source>
</evidence>
<organism evidence="8 9">
    <name type="scientific">Sulfuricurvum kujiense (strain ATCC BAA-921 / DSM 16994 / JCM 11577 / YK-1)</name>
    <dbReference type="NCBI Taxonomy" id="709032"/>
    <lineage>
        <taxon>Bacteria</taxon>
        <taxon>Pseudomonadati</taxon>
        <taxon>Campylobacterota</taxon>
        <taxon>Epsilonproteobacteria</taxon>
        <taxon>Campylobacterales</taxon>
        <taxon>Sulfurimonadaceae</taxon>
        <taxon>Sulfuricurvum</taxon>
    </lineage>
</organism>
<keyword evidence="3 7" id="KW-1133">Transmembrane helix</keyword>
<dbReference type="NCBIfam" id="TIGR00247">
    <property type="entry name" value="endolytic transglycosylase MltG"/>
    <property type="match status" value="1"/>
</dbReference>
<dbReference type="HAMAP" id="MF_02065">
    <property type="entry name" value="MltG"/>
    <property type="match status" value="1"/>
</dbReference>
<dbReference type="Pfam" id="PF02618">
    <property type="entry name" value="YceG"/>
    <property type="match status" value="1"/>
</dbReference>
<evidence type="ECO:0000256" key="5">
    <source>
        <dbReference type="ARBA" id="ARBA00023239"/>
    </source>
</evidence>
<keyword evidence="6 7" id="KW-0961">Cell wall biogenesis/degradation</keyword>
<evidence type="ECO:0000256" key="2">
    <source>
        <dbReference type="ARBA" id="ARBA00022692"/>
    </source>
</evidence>
<feature type="site" description="Important for catalytic activity" evidence="7">
    <location>
        <position position="183"/>
    </location>
</feature>
<evidence type="ECO:0000256" key="1">
    <source>
        <dbReference type="ARBA" id="ARBA00022475"/>
    </source>
</evidence>
<keyword evidence="9" id="KW-1185">Reference proteome</keyword>
<dbReference type="HOGENOM" id="CLU_025574_2_2_7"/>
<dbReference type="GO" id="GO:0009252">
    <property type="term" value="P:peptidoglycan biosynthetic process"/>
    <property type="evidence" value="ECO:0007669"/>
    <property type="project" value="UniProtKB-UniRule"/>
</dbReference>
<dbReference type="GO" id="GO:0008932">
    <property type="term" value="F:lytic endotransglycosylase activity"/>
    <property type="evidence" value="ECO:0007669"/>
    <property type="project" value="UniProtKB-UniRule"/>
</dbReference>
<dbReference type="RefSeq" id="WP_013460324.1">
    <property type="nucleotide sequence ID" value="NC_014762.1"/>
</dbReference>
<keyword evidence="2 7" id="KW-0812">Transmembrane</keyword>
<comment type="function">
    <text evidence="7">Functions as a peptidoglycan terminase that cleaves nascent peptidoglycan strands endolytically to terminate their elongation.</text>
</comment>
<dbReference type="KEGG" id="sku:Sulku_1465"/>
<sequence length="296" mass="33745">MIISFMTYLFSTVTSPKIVYIPKGSVFKSISHLQNEGVNVYKIDAFILRLLGKPQQGWIDIKDENMTRIGYLYRLTTAKAVSRAVTLIPGETTEIFLQQLAKELSLDLNKLREAYDEHARLKEGNFVPETYSIPNEFSEEKLIVHLLNESDRIMKKIASENLLQPDSEKWLQIVTKASVIQKEASSVGDMPYVSSVIDNRIKKGMRLQMDGTLNYGEFSHQKVTARRIRTDTSPYNTYKNKGLPQYPVCNVSKEAIAAALHPAHTDYLYFVRGKDGEHVYSSYFSTHHKNIVNATK</sequence>
<dbReference type="GO" id="GO:0071555">
    <property type="term" value="P:cell wall organization"/>
    <property type="evidence" value="ECO:0007669"/>
    <property type="project" value="UniProtKB-KW"/>
</dbReference>
<protein>
    <recommendedName>
        <fullName evidence="7">Endolytic murein transglycosylase</fullName>
        <ecNumber evidence="7">4.2.2.29</ecNumber>
    </recommendedName>
    <alternativeName>
        <fullName evidence="7">Peptidoglycan lytic transglycosylase</fullName>
    </alternativeName>
    <alternativeName>
        <fullName evidence="7">Peptidoglycan polymerization terminase</fullName>
    </alternativeName>
</protein>
<keyword evidence="4 7" id="KW-0472">Membrane</keyword>
<name>E4TZB2_SULKY</name>
<accession>E4TZB2</accession>
<evidence type="ECO:0000256" key="3">
    <source>
        <dbReference type="ARBA" id="ARBA00022989"/>
    </source>
</evidence>
<dbReference type="InterPro" id="IPR003770">
    <property type="entry name" value="MLTG-like"/>
</dbReference>
<dbReference type="STRING" id="709032.Sulku_1465"/>
<keyword evidence="5 7" id="KW-0456">Lyase</keyword>
<evidence type="ECO:0000256" key="4">
    <source>
        <dbReference type="ARBA" id="ARBA00023136"/>
    </source>
</evidence>
<proteinExistence type="inferred from homology"/>
<dbReference type="EC" id="4.2.2.29" evidence="7"/>
<gene>
    <name evidence="7" type="primary">mltG</name>
    <name evidence="8" type="ordered locus">Sulku_1465</name>
</gene>
<comment type="similarity">
    <text evidence="7">Belongs to the transglycosylase MltG family.</text>
</comment>
<evidence type="ECO:0000313" key="9">
    <source>
        <dbReference type="Proteomes" id="UP000008721"/>
    </source>
</evidence>
<comment type="catalytic activity">
    <reaction evidence="7">
        <text>a peptidoglycan chain = a peptidoglycan chain with N-acetyl-1,6-anhydromuramyl-[peptide] at the reducing end + a peptidoglycan chain with N-acetylglucosamine at the non-reducing end.</text>
        <dbReference type="EC" id="4.2.2.29"/>
    </reaction>
</comment>
<dbReference type="PANTHER" id="PTHR30518:SF2">
    <property type="entry name" value="ENDOLYTIC MUREIN TRANSGLYCOSYLASE"/>
    <property type="match status" value="1"/>
</dbReference>
<reference evidence="8 9" key="1">
    <citation type="journal article" date="2012" name="Stand. Genomic Sci.">
        <title>Complete genome sequence of the sulfur compounds oxidizing chemolithoautotroph Sulfuricurvum kujiense type strain (YK-1(T)).</title>
        <authorList>
            <person name="Han C."/>
            <person name="Kotsyurbenko O."/>
            <person name="Chertkov O."/>
            <person name="Held B."/>
            <person name="Lapidus A."/>
            <person name="Nolan M."/>
            <person name="Lucas S."/>
            <person name="Hammon N."/>
            <person name="Deshpande S."/>
            <person name="Cheng J.F."/>
            <person name="Tapia R."/>
            <person name="Goodwin L.A."/>
            <person name="Pitluck S."/>
            <person name="Liolios K."/>
            <person name="Pagani I."/>
            <person name="Ivanova N."/>
            <person name="Mavromatis K."/>
            <person name="Mikhailova N."/>
            <person name="Pati A."/>
            <person name="Chen A."/>
            <person name="Palaniappan K."/>
            <person name="Land M."/>
            <person name="Hauser L."/>
            <person name="Chang Y.J."/>
            <person name="Jeffries C.D."/>
            <person name="Brambilla E.M."/>
            <person name="Rohde M."/>
            <person name="Spring S."/>
            <person name="Sikorski J."/>
            <person name="Goker M."/>
            <person name="Woyke T."/>
            <person name="Bristow J."/>
            <person name="Eisen J.A."/>
            <person name="Markowitz V."/>
            <person name="Hugenholtz P."/>
            <person name="Kyrpides N.C."/>
            <person name="Klenk H.P."/>
            <person name="Detter J.C."/>
        </authorList>
    </citation>
    <scope>NUCLEOTIDE SEQUENCE [LARGE SCALE GENOMIC DNA]</scope>
    <source>
        <strain evidence="9">ATCC BAA-921 / DSM 16994 / JCM 11577 / YK-1</strain>
    </source>
</reference>
<dbReference type="EMBL" id="CP002355">
    <property type="protein sequence ID" value="ADR34127.1"/>
    <property type="molecule type" value="Genomic_DNA"/>
</dbReference>
<keyword evidence="1 7" id="KW-1003">Cell membrane</keyword>
<dbReference type="AlphaFoldDB" id="E4TZB2"/>
<dbReference type="GO" id="GO:0005886">
    <property type="term" value="C:plasma membrane"/>
    <property type="evidence" value="ECO:0007669"/>
    <property type="project" value="UniProtKB-UniRule"/>
</dbReference>
<dbReference type="eggNOG" id="COG1559">
    <property type="taxonomic scope" value="Bacteria"/>
</dbReference>
<evidence type="ECO:0000256" key="7">
    <source>
        <dbReference type="HAMAP-Rule" id="MF_02065"/>
    </source>
</evidence>
<dbReference type="PANTHER" id="PTHR30518">
    <property type="entry name" value="ENDOLYTIC MUREIN TRANSGLYCOSYLASE"/>
    <property type="match status" value="1"/>
</dbReference>
<evidence type="ECO:0000313" key="8">
    <source>
        <dbReference type="EMBL" id="ADR34127.1"/>
    </source>
</evidence>